<dbReference type="GO" id="GO:0004365">
    <property type="term" value="F:glyceraldehyde-3-phosphate dehydrogenase (NAD+) (phosphorylating) activity"/>
    <property type="evidence" value="ECO:0007669"/>
    <property type="project" value="UniProtKB-EC"/>
</dbReference>
<dbReference type="Gene3D" id="3.30.360.10">
    <property type="entry name" value="Dihydrodipicolinate Reductase, domain 2"/>
    <property type="match status" value="1"/>
</dbReference>
<keyword evidence="13" id="KW-0560">Oxidoreductase</keyword>
<evidence type="ECO:0000256" key="18">
    <source>
        <dbReference type="ARBA" id="ARBA00031890"/>
    </source>
</evidence>
<keyword evidence="8" id="KW-0963">Cytoplasm</keyword>
<evidence type="ECO:0000256" key="22">
    <source>
        <dbReference type="SAM" id="MobiDB-lite"/>
    </source>
</evidence>
<comment type="subcellular location">
    <subcellularLocation>
        <location evidence="2">Cytoplasm</location>
        <location evidence="2">Cytoskeleton</location>
    </subcellularLocation>
    <subcellularLocation>
        <location evidence="3">Cytoplasm</location>
        <location evidence="3">Cytosol</location>
    </subcellularLocation>
    <subcellularLocation>
        <location evidence="1">Nucleus</location>
    </subcellularLocation>
</comment>
<dbReference type="Pfam" id="PF02800">
    <property type="entry name" value="Gp_dh_C"/>
    <property type="match status" value="1"/>
</dbReference>
<keyword evidence="10" id="KW-0053">Apoptosis</keyword>
<evidence type="ECO:0000256" key="4">
    <source>
        <dbReference type="ARBA" id="ARBA00004869"/>
    </source>
</evidence>
<dbReference type="PANTHER" id="PTHR10836">
    <property type="entry name" value="GLYCERALDEHYDE 3-PHOSPHATE DEHYDROGENASE"/>
    <property type="match status" value="1"/>
</dbReference>
<evidence type="ECO:0000256" key="20">
    <source>
        <dbReference type="ARBA" id="ARBA00047698"/>
    </source>
</evidence>
<evidence type="ECO:0000256" key="13">
    <source>
        <dbReference type="ARBA" id="ARBA00023002"/>
    </source>
</evidence>
<comment type="pathway">
    <text evidence="4">Carbohydrate degradation; glycolysis; pyruvate from D-glyceraldehyde 3-phosphate: step 1/5.</text>
</comment>
<comment type="subunit">
    <text evidence="19">Homotetramer. Interacts with TPPP; the interaction is direct. Interacts (when S-nitrosylated) with SIAH1; leading to nuclear translocation. Interacts with RILPL1/GOSPEL, leading to prevent the interaction between GAPDH and SIAH1 and prevent nuclear translocation. Interacts with CHP1; the interaction increases the binding of CHP1 with microtubules. Associates with microtubules. Interacts with EIF1AD, USP25, PRKCI and WARS1. Interacts with phosphorylated RPL13A; inhibited by oxidatively-modified low-densitity lipoprotein (LDL(ox)). Component of the GAIT complex. Interacts with FKBP6; leading to inhibit GAPDH catalytic activity. Interacts with TRAF2, promoting TRAF2 ubiquitination. Interacts with TRAF3, promoting TRAF3 ubiquitination.</text>
</comment>
<dbReference type="GO" id="GO:0005856">
    <property type="term" value="C:cytoskeleton"/>
    <property type="evidence" value="ECO:0007669"/>
    <property type="project" value="UniProtKB-SubCell"/>
</dbReference>
<dbReference type="InterPro" id="IPR020831">
    <property type="entry name" value="GlycerAld/Erythrose_P_DH"/>
</dbReference>
<dbReference type="GO" id="GO:0006417">
    <property type="term" value="P:regulation of translation"/>
    <property type="evidence" value="ECO:0007669"/>
    <property type="project" value="UniProtKB-KW"/>
</dbReference>
<comment type="catalytic activity">
    <reaction evidence="20">
        <text>D-glyceraldehyde 3-phosphate + phosphate + NAD(+) = (2R)-3-phospho-glyceroyl phosphate + NADH + H(+)</text>
        <dbReference type="Rhea" id="RHEA:10300"/>
        <dbReference type="ChEBI" id="CHEBI:15378"/>
        <dbReference type="ChEBI" id="CHEBI:43474"/>
        <dbReference type="ChEBI" id="CHEBI:57540"/>
        <dbReference type="ChEBI" id="CHEBI:57604"/>
        <dbReference type="ChEBI" id="CHEBI:57945"/>
        <dbReference type="ChEBI" id="CHEBI:59776"/>
        <dbReference type="EC" id="1.2.1.12"/>
    </reaction>
</comment>
<feature type="region of interest" description="Disordered" evidence="22">
    <location>
        <begin position="267"/>
        <end position="287"/>
    </location>
</feature>
<dbReference type="SUPFAM" id="SSF51735">
    <property type="entry name" value="NAD(P)-binding Rossmann-fold domains"/>
    <property type="match status" value="1"/>
</dbReference>
<evidence type="ECO:0000256" key="7">
    <source>
        <dbReference type="ARBA" id="ARBA00021022"/>
    </source>
</evidence>
<dbReference type="Gene3D" id="3.40.50.720">
    <property type="entry name" value="NAD(P)-binding Rossmann-like Domain"/>
    <property type="match status" value="1"/>
</dbReference>
<sequence>MVKVGVKGFGCIGASSPWFFSNSGKVDIVTINDPFIDLNYMMYMFQYDSTHSKIHDTVKAENRKLVISGKSISIFQEQDPTNIKWDDAGPEYVMESTGVFTTMEKAGTTAHAITATQKTMDNHSGKLWHNGQGAAQNIILASTGAAKAVGKVIPELNGKPIGMAFRVPTLNVSVMDLTCHLEKAAKYDSIKMVVKQASEGPLKTSWGTLRTRLSPTTLTVTPTLPPLMPGLALPSMTTVSSSFPGMIVNLAIATRWWTTWPPRSNNLVDHQPQQDQEEERGPQLLGIPCLNLSPNTLRIS</sequence>
<comment type="catalytic activity">
    <reaction evidence="21">
        <text>S-nitroso-L-cysteinyl-[GAPDH] + L-cysteinyl-[protein] = L-cysteinyl-[GAPDH] + S-nitroso-L-cysteinyl-[protein]</text>
        <dbReference type="Rhea" id="RHEA:66684"/>
        <dbReference type="Rhea" id="RHEA-COMP:10131"/>
        <dbReference type="Rhea" id="RHEA-COMP:17089"/>
        <dbReference type="Rhea" id="RHEA-COMP:17090"/>
        <dbReference type="Rhea" id="RHEA-COMP:17091"/>
        <dbReference type="ChEBI" id="CHEBI:29950"/>
        <dbReference type="ChEBI" id="CHEBI:149494"/>
    </reaction>
    <physiologicalReaction direction="left-to-right" evidence="21">
        <dbReference type="Rhea" id="RHEA:66685"/>
    </physiologicalReaction>
</comment>
<dbReference type="AlphaFoldDB" id="A0A8C0PA09"/>
<keyword evidence="14" id="KW-0520">NAD</keyword>
<evidence type="ECO:0000313" key="25">
    <source>
        <dbReference type="Ensembl" id="ENSCAFP00040021961.1"/>
    </source>
</evidence>
<evidence type="ECO:0000256" key="12">
    <source>
        <dbReference type="ARBA" id="ARBA00022845"/>
    </source>
</evidence>
<dbReference type="Pfam" id="PF00044">
    <property type="entry name" value="Gp_dh_N"/>
    <property type="match status" value="1"/>
</dbReference>
<evidence type="ECO:0000256" key="10">
    <source>
        <dbReference type="ARBA" id="ARBA00022703"/>
    </source>
</evidence>
<dbReference type="FunFam" id="3.40.50.720:FF:001161">
    <property type="entry name" value="Glyceraldehyde-3-phosphate dehydrogenase"/>
    <property type="match status" value="1"/>
</dbReference>
<dbReference type="PANTHER" id="PTHR10836:SF111">
    <property type="entry name" value="GLYCERALDEHYDE-3-PHOSPHATE DEHYDROGENASE"/>
    <property type="match status" value="1"/>
</dbReference>
<dbReference type="InterPro" id="IPR020828">
    <property type="entry name" value="GlycerAld_3-P_DH_NAD(P)-bd"/>
</dbReference>
<evidence type="ECO:0000313" key="26">
    <source>
        <dbReference type="Proteomes" id="UP000694429"/>
    </source>
</evidence>
<evidence type="ECO:0000256" key="15">
    <source>
        <dbReference type="ARBA" id="ARBA00023152"/>
    </source>
</evidence>
<evidence type="ECO:0000256" key="17">
    <source>
        <dbReference type="ARBA" id="ARBA00023242"/>
    </source>
</evidence>
<evidence type="ECO:0000256" key="1">
    <source>
        <dbReference type="ARBA" id="ARBA00004123"/>
    </source>
</evidence>
<reference evidence="25" key="1">
    <citation type="submission" date="2018-10" db="EMBL/GenBank/DDBJ databases">
        <title>De novo assembly of a Great Dane genome.</title>
        <authorList>
            <person name="Kidd J.M."/>
            <person name="Pendleton A.L."/>
            <person name="Shen F."/>
            <person name="Emery S."/>
        </authorList>
    </citation>
    <scope>NUCLEOTIDE SEQUENCE [LARGE SCALE GENOMIC DNA]</scope>
    <source>
        <strain evidence="25">Great Dane</strain>
    </source>
</reference>
<dbReference type="EC" id="1.2.1.12" evidence="6"/>
<dbReference type="GO" id="GO:0016740">
    <property type="term" value="F:transferase activity"/>
    <property type="evidence" value="ECO:0007669"/>
    <property type="project" value="UniProtKB-KW"/>
</dbReference>
<keyword evidence="16" id="KW-0206">Cytoskeleton</keyword>
<dbReference type="SMART" id="SM00846">
    <property type="entry name" value="Gp_dh_N"/>
    <property type="match status" value="1"/>
</dbReference>
<keyword evidence="17" id="KW-0539">Nucleus</keyword>
<dbReference type="GO" id="GO:0005829">
    <property type="term" value="C:cytosol"/>
    <property type="evidence" value="ECO:0007669"/>
    <property type="project" value="UniProtKB-SubCell"/>
</dbReference>
<reference evidence="24" key="2">
    <citation type="submission" date="2019-03" db="EMBL/GenBank/DDBJ databases">
        <authorList>
            <person name="Warren W.C."/>
            <person name="Johnson G.S."/>
        </authorList>
    </citation>
    <scope>NUCLEOTIDE SEQUENCE [LARGE SCALE GENOMIC DNA]</scope>
    <source>
        <strain evidence="24">Basenji</strain>
    </source>
</reference>
<dbReference type="SUPFAM" id="SSF55347">
    <property type="entry name" value="Glyceraldehyde-3-phosphate dehydrogenase-like, C-terminal domain"/>
    <property type="match status" value="1"/>
</dbReference>
<dbReference type="GO" id="GO:0005634">
    <property type="term" value="C:nucleus"/>
    <property type="evidence" value="ECO:0007669"/>
    <property type="project" value="UniProtKB-SubCell"/>
</dbReference>
<proteinExistence type="inferred from homology"/>
<accession>A0A8C0PA09</accession>
<keyword evidence="9" id="KW-0808">Transferase</keyword>
<evidence type="ECO:0000256" key="11">
    <source>
        <dbReference type="ARBA" id="ARBA00022799"/>
    </source>
</evidence>
<evidence type="ECO:0000256" key="19">
    <source>
        <dbReference type="ARBA" id="ARBA00046997"/>
    </source>
</evidence>
<evidence type="ECO:0000256" key="14">
    <source>
        <dbReference type="ARBA" id="ARBA00023027"/>
    </source>
</evidence>
<evidence type="ECO:0000256" key="5">
    <source>
        <dbReference type="ARBA" id="ARBA00007406"/>
    </source>
</evidence>
<feature type="domain" description="Glyceraldehyde 3-phosphate dehydrogenase NAD(P) binding" evidence="23">
    <location>
        <begin position="2"/>
        <end position="125"/>
    </location>
</feature>
<keyword evidence="12" id="KW-0810">Translation regulation</keyword>
<evidence type="ECO:0000313" key="24">
    <source>
        <dbReference type="Ensembl" id="ENSCAFP00030038410.1"/>
    </source>
</evidence>
<dbReference type="GO" id="GO:0051287">
    <property type="term" value="F:NAD binding"/>
    <property type="evidence" value="ECO:0007669"/>
    <property type="project" value="InterPro"/>
</dbReference>
<dbReference type="GO" id="GO:0006096">
    <property type="term" value="P:glycolytic process"/>
    <property type="evidence" value="ECO:0007669"/>
    <property type="project" value="UniProtKB-KW"/>
</dbReference>
<evidence type="ECO:0000256" key="9">
    <source>
        <dbReference type="ARBA" id="ARBA00022679"/>
    </source>
</evidence>
<reference evidence="24" key="3">
    <citation type="submission" date="2025-05" db="UniProtKB">
        <authorList>
            <consortium name="Ensembl"/>
        </authorList>
    </citation>
    <scope>IDENTIFICATION</scope>
</reference>
<dbReference type="GO" id="GO:0006915">
    <property type="term" value="P:apoptotic process"/>
    <property type="evidence" value="ECO:0007669"/>
    <property type="project" value="UniProtKB-KW"/>
</dbReference>
<evidence type="ECO:0000256" key="16">
    <source>
        <dbReference type="ARBA" id="ARBA00023212"/>
    </source>
</evidence>
<keyword evidence="11" id="KW-0702">S-nitrosylation</keyword>
<dbReference type="Ensembl" id="ENSCAFT00040025268.1">
    <property type="protein sequence ID" value="ENSCAFP00040021961.1"/>
    <property type="gene ID" value="ENSCAFG00040013686.1"/>
</dbReference>
<evidence type="ECO:0000259" key="23">
    <source>
        <dbReference type="SMART" id="SM00846"/>
    </source>
</evidence>
<evidence type="ECO:0000256" key="3">
    <source>
        <dbReference type="ARBA" id="ARBA00004514"/>
    </source>
</evidence>
<keyword evidence="15" id="KW-0324">Glycolysis</keyword>
<dbReference type="Proteomes" id="UP000694429">
    <property type="component" value="Chromosome 22"/>
</dbReference>
<dbReference type="InterPro" id="IPR020829">
    <property type="entry name" value="GlycerAld_3-P_DH_cat"/>
</dbReference>
<evidence type="ECO:0000256" key="6">
    <source>
        <dbReference type="ARBA" id="ARBA00013119"/>
    </source>
</evidence>
<evidence type="ECO:0000256" key="21">
    <source>
        <dbReference type="ARBA" id="ARBA00048005"/>
    </source>
</evidence>
<protein>
    <recommendedName>
        <fullName evidence="7">Glyceraldehyde-3-phosphate dehydrogenase</fullName>
        <ecNumber evidence="6">1.2.1.12</ecNumber>
    </recommendedName>
    <alternativeName>
        <fullName evidence="18">Peptidyl-cysteine S-nitrosylase GAPDH</fullName>
    </alternativeName>
</protein>
<dbReference type="Proteomes" id="UP000694542">
    <property type="component" value="Chromosome 22"/>
</dbReference>
<dbReference type="Ensembl" id="ENSCAFT00030044007.1">
    <property type="protein sequence ID" value="ENSCAFP00030038410.1"/>
    <property type="gene ID" value="ENSCAFG00030023940.1"/>
</dbReference>
<evidence type="ECO:0000256" key="8">
    <source>
        <dbReference type="ARBA" id="ARBA00022490"/>
    </source>
</evidence>
<organism evidence="24 26">
    <name type="scientific">Canis lupus familiaris</name>
    <name type="common">Dog</name>
    <name type="synonym">Canis familiaris</name>
    <dbReference type="NCBI Taxonomy" id="9615"/>
    <lineage>
        <taxon>Eukaryota</taxon>
        <taxon>Metazoa</taxon>
        <taxon>Chordata</taxon>
        <taxon>Craniata</taxon>
        <taxon>Vertebrata</taxon>
        <taxon>Euteleostomi</taxon>
        <taxon>Mammalia</taxon>
        <taxon>Eutheria</taxon>
        <taxon>Laurasiatheria</taxon>
        <taxon>Carnivora</taxon>
        <taxon>Caniformia</taxon>
        <taxon>Canidae</taxon>
        <taxon>Canis</taxon>
    </lineage>
</organism>
<name>A0A8C0PA09_CANLF</name>
<evidence type="ECO:0000256" key="2">
    <source>
        <dbReference type="ARBA" id="ARBA00004245"/>
    </source>
</evidence>
<dbReference type="InterPro" id="IPR036291">
    <property type="entry name" value="NAD(P)-bd_dom_sf"/>
</dbReference>
<comment type="similarity">
    <text evidence="5">Belongs to the glyceraldehyde-3-phosphate dehydrogenase family.</text>
</comment>